<proteinExistence type="predicted"/>
<reference evidence="1" key="1">
    <citation type="submission" date="2023-04" db="EMBL/GenBank/DDBJ databases">
        <title>Draft Genome sequencing of Naganishia species isolated from polar environments using Oxford Nanopore Technology.</title>
        <authorList>
            <person name="Leo P."/>
            <person name="Venkateswaran K."/>
        </authorList>
    </citation>
    <scope>NUCLEOTIDE SEQUENCE</scope>
    <source>
        <strain evidence="1">MNA-CCFEE 5262</strain>
    </source>
</reference>
<sequence>MSTTASELRQRAAAPSSGKGASVEEEKEKLLRQYNNDDGHFSLVRNFRLADLITVSNAVCGTLSIFFCIHYTSLTANLSTAPSAEAIRTLYLAHLFPILGFGFDALDGRVARMTGGGSLLGQELDSLADLVSFGVAPATLAYTLGLRLPLDVLSLLFFASCGLARLARFNATVALMPKGGSGSVKYFTGIPIPSSLGLTAFMASCVKMGKFVGAKGWVTSIASGAGKFAAHGVHAVDWTAVRRQGDLPGGTVLLFGEHGGMGEVHLLSLVFLAWGAAMVSKTLRVPKL</sequence>
<keyword evidence="2" id="KW-1185">Reference proteome</keyword>
<accession>A0ACC2VPH0</accession>
<name>A0ACC2VPH0_9TREE</name>
<organism evidence="1 2">
    <name type="scientific">Naganishia adeliensis</name>
    <dbReference type="NCBI Taxonomy" id="92952"/>
    <lineage>
        <taxon>Eukaryota</taxon>
        <taxon>Fungi</taxon>
        <taxon>Dikarya</taxon>
        <taxon>Basidiomycota</taxon>
        <taxon>Agaricomycotina</taxon>
        <taxon>Tremellomycetes</taxon>
        <taxon>Filobasidiales</taxon>
        <taxon>Filobasidiaceae</taxon>
        <taxon>Naganishia</taxon>
    </lineage>
</organism>
<evidence type="ECO:0000313" key="2">
    <source>
        <dbReference type="Proteomes" id="UP001230649"/>
    </source>
</evidence>
<comment type="caution">
    <text evidence="1">The sequence shown here is derived from an EMBL/GenBank/DDBJ whole genome shotgun (WGS) entry which is preliminary data.</text>
</comment>
<dbReference type="EMBL" id="JASBWS010000071">
    <property type="protein sequence ID" value="KAJ9100999.1"/>
    <property type="molecule type" value="Genomic_DNA"/>
</dbReference>
<dbReference type="Proteomes" id="UP001230649">
    <property type="component" value="Unassembled WGS sequence"/>
</dbReference>
<gene>
    <name evidence="1" type="ORF">QFC20_005283</name>
</gene>
<protein>
    <submittedName>
        <fullName evidence="1">Uncharacterized protein</fullName>
    </submittedName>
</protein>
<evidence type="ECO:0000313" key="1">
    <source>
        <dbReference type="EMBL" id="KAJ9100999.1"/>
    </source>
</evidence>